<dbReference type="NCBIfam" id="TIGR01509">
    <property type="entry name" value="HAD-SF-IA-v3"/>
    <property type="match status" value="1"/>
</dbReference>
<evidence type="ECO:0000256" key="5">
    <source>
        <dbReference type="ARBA" id="ARBA00023277"/>
    </source>
</evidence>
<dbReference type="GO" id="GO:0046872">
    <property type="term" value="F:metal ion binding"/>
    <property type="evidence" value="ECO:0007669"/>
    <property type="project" value="UniProtKB-KW"/>
</dbReference>
<keyword evidence="6" id="KW-0378">Hydrolase</keyword>
<dbReference type="SFLD" id="SFLDS00003">
    <property type="entry name" value="Haloacid_Dehalogenase"/>
    <property type="match status" value="1"/>
</dbReference>
<reference evidence="6 7" key="1">
    <citation type="submission" date="2020-08" db="EMBL/GenBank/DDBJ databases">
        <title>Genomic Encyclopedia of Type Strains, Phase IV (KMG-IV): sequencing the most valuable type-strain genomes for metagenomic binning, comparative biology and taxonomic classification.</title>
        <authorList>
            <person name="Goeker M."/>
        </authorList>
    </citation>
    <scope>NUCLEOTIDE SEQUENCE [LARGE SCALE GENOMIC DNA]</scope>
    <source>
        <strain evidence="6 7">DSM 17976</strain>
    </source>
</reference>
<organism evidence="6 7">
    <name type="scientific">Runella defluvii</name>
    <dbReference type="NCBI Taxonomy" id="370973"/>
    <lineage>
        <taxon>Bacteria</taxon>
        <taxon>Pseudomonadati</taxon>
        <taxon>Bacteroidota</taxon>
        <taxon>Cytophagia</taxon>
        <taxon>Cytophagales</taxon>
        <taxon>Spirosomataceae</taxon>
        <taxon>Runella</taxon>
    </lineage>
</organism>
<evidence type="ECO:0000256" key="2">
    <source>
        <dbReference type="ARBA" id="ARBA00006171"/>
    </source>
</evidence>
<dbReference type="SFLD" id="SFLDG01129">
    <property type="entry name" value="C1.5:_HAD__Beta-PGM__Phosphata"/>
    <property type="match status" value="1"/>
</dbReference>
<evidence type="ECO:0000256" key="3">
    <source>
        <dbReference type="ARBA" id="ARBA00022723"/>
    </source>
</evidence>
<dbReference type="InterPro" id="IPR036412">
    <property type="entry name" value="HAD-like_sf"/>
</dbReference>
<dbReference type="Gene3D" id="1.10.150.240">
    <property type="entry name" value="Putative phosphatase, domain 2"/>
    <property type="match status" value="1"/>
</dbReference>
<dbReference type="GO" id="GO:0050308">
    <property type="term" value="F:sugar-phosphatase activity"/>
    <property type="evidence" value="ECO:0007669"/>
    <property type="project" value="UniProtKB-EC"/>
</dbReference>
<dbReference type="PANTHER" id="PTHR46193:SF18">
    <property type="entry name" value="HEXITOL PHOSPHATASE B"/>
    <property type="match status" value="1"/>
</dbReference>
<comment type="similarity">
    <text evidence="2">Belongs to the HAD-like hydrolase superfamily. CbbY/CbbZ/Gph/YieH family.</text>
</comment>
<dbReference type="Gene3D" id="3.40.50.1000">
    <property type="entry name" value="HAD superfamily/HAD-like"/>
    <property type="match status" value="1"/>
</dbReference>
<dbReference type="InterPro" id="IPR023198">
    <property type="entry name" value="PGP-like_dom2"/>
</dbReference>
<dbReference type="InterPro" id="IPR023214">
    <property type="entry name" value="HAD_sf"/>
</dbReference>
<dbReference type="InterPro" id="IPR051600">
    <property type="entry name" value="Beta-PGM-like"/>
</dbReference>
<sequence>MPHKKAVIFDMDGVIIDSEPLWKQAEFDVFSSLGVVVSEEFTPITQTMTTTEVTEFWFEKYPWQTISLKEVEERVISRVIELIETNNCTILGIRGFMERLKAQGLKIGVATNSPYRIIPPALQKVGVYELIDAISSAEFEEKGKPDPAVYLSASQKLAIMPHECVVVEDSHSGMIAAKSAGMTVVAFTNGQLHTSFELADFTLSHFDDSNEAFRVLTTSA</sequence>
<dbReference type="Pfam" id="PF13419">
    <property type="entry name" value="HAD_2"/>
    <property type="match status" value="1"/>
</dbReference>
<comment type="caution">
    <text evidence="6">The sequence shown here is derived from an EMBL/GenBank/DDBJ whole genome shotgun (WGS) entry which is preliminary data.</text>
</comment>
<comment type="cofactor">
    <cofactor evidence="1">
        <name>Mg(2+)</name>
        <dbReference type="ChEBI" id="CHEBI:18420"/>
    </cofactor>
</comment>
<dbReference type="NCBIfam" id="NF008087">
    <property type="entry name" value="PRK10826.1"/>
    <property type="match status" value="1"/>
</dbReference>
<proteinExistence type="inferred from homology"/>
<evidence type="ECO:0000313" key="7">
    <source>
        <dbReference type="Proteomes" id="UP000541352"/>
    </source>
</evidence>
<accession>A0A7W5ZGY0</accession>
<dbReference type="PANTHER" id="PTHR46193">
    <property type="entry name" value="6-PHOSPHOGLUCONATE PHOSPHATASE"/>
    <property type="match status" value="1"/>
</dbReference>
<dbReference type="PRINTS" id="PR00413">
    <property type="entry name" value="HADHALOGNASE"/>
</dbReference>
<evidence type="ECO:0000256" key="1">
    <source>
        <dbReference type="ARBA" id="ARBA00001946"/>
    </source>
</evidence>
<gene>
    <name evidence="6" type="ORF">FHS57_000600</name>
</gene>
<dbReference type="InterPro" id="IPR006439">
    <property type="entry name" value="HAD-SF_hydro_IA"/>
</dbReference>
<dbReference type="AlphaFoldDB" id="A0A7W5ZGY0"/>
<keyword evidence="4" id="KW-0460">Magnesium</keyword>
<dbReference type="EMBL" id="JACIBY010000001">
    <property type="protein sequence ID" value="MBB3836618.1"/>
    <property type="molecule type" value="Genomic_DNA"/>
</dbReference>
<dbReference type="SUPFAM" id="SSF56784">
    <property type="entry name" value="HAD-like"/>
    <property type="match status" value="1"/>
</dbReference>
<keyword evidence="7" id="KW-1185">Reference proteome</keyword>
<dbReference type="RefSeq" id="WP_183971357.1">
    <property type="nucleotide sequence ID" value="NZ_JACIBY010000001.1"/>
</dbReference>
<name>A0A7W5ZGY0_9BACT</name>
<dbReference type="EC" id="3.1.3.23" evidence="6"/>
<evidence type="ECO:0000313" key="6">
    <source>
        <dbReference type="EMBL" id="MBB3836618.1"/>
    </source>
</evidence>
<keyword evidence="3" id="KW-0479">Metal-binding</keyword>
<dbReference type="InterPro" id="IPR041492">
    <property type="entry name" value="HAD_2"/>
</dbReference>
<keyword evidence="5" id="KW-0119">Carbohydrate metabolism</keyword>
<protein>
    <submittedName>
        <fullName evidence="6">Sugar-phosphatase</fullName>
        <ecNumber evidence="6">3.1.3.23</ecNumber>
    </submittedName>
</protein>
<evidence type="ECO:0000256" key="4">
    <source>
        <dbReference type="ARBA" id="ARBA00022842"/>
    </source>
</evidence>
<dbReference type="Proteomes" id="UP000541352">
    <property type="component" value="Unassembled WGS sequence"/>
</dbReference>